<dbReference type="EMBL" id="JAFFRZ010000001">
    <property type="protein sequence ID" value="MDH4623157.1"/>
    <property type="molecule type" value="Genomic_DNA"/>
</dbReference>
<proteinExistence type="predicted"/>
<dbReference type="AlphaFoldDB" id="A0AA43DVA1"/>
<sequence>MAKLTQFQHGIFYSVASIVRLHGEPRVAADLLINAGLGNLNCSELEEYEKEMLRAVNTENGMPLTGLHG</sequence>
<protein>
    <submittedName>
        <fullName evidence="1">Uncharacterized protein</fullName>
    </submittedName>
</protein>
<organism evidence="1 2">
    <name type="scientific">Pseudomonas syringae pv. papulans</name>
    <dbReference type="NCBI Taxonomy" id="83963"/>
    <lineage>
        <taxon>Bacteria</taxon>
        <taxon>Pseudomonadati</taxon>
        <taxon>Pseudomonadota</taxon>
        <taxon>Gammaproteobacteria</taxon>
        <taxon>Pseudomonadales</taxon>
        <taxon>Pseudomonadaceae</taxon>
        <taxon>Pseudomonas</taxon>
        <taxon>Pseudomonas syringae</taxon>
    </lineage>
</organism>
<gene>
    <name evidence="1" type="ORF">JW322_15640</name>
</gene>
<evidence type="ECO:0000313" key="2">
    <source>
        <dbReference type="Proteomes" id="UP001162155"/>
    </source>
</evidence>
<accession>A0AA43DVA1</accession>
<reference evidence="1" key="1">
    <citation type="submission" date="2021-02" db="EMBL/GenBank/DDBJ databases">
        <title>Genome analysis of blister spot of apple pathogen from New York area.</title>
        <authorList>
            <person name="Kandel P."/>
            <person name="Hockett K.L."/>
            <person name="Santander R."/>
            <person name="Acimovic S."/>
        </authorList>
    </citation>
    <scope>NUCLEOTIDE SEQUENCE</scope>
    <source>
        <strain evidence="1">PSP1</strain>
    </source>
</reference>
<dbReference type="RefSeq" id="WP_044310646.1">
    <property type="nucleotide sequence ID" value="NZ_JAFFRY010000059.1"/>
</dbReference>
<comment type="caution">
    <text evidence="1">The sequence shown here is derived from an EMBL/GenBank/DDBJ whole genome shotgun (WGS) entry which is preliminary data.</text>
</comment>
<name>A0AA43DVA1_PSESX</name>
<dbReference type="Proteomes" id="UP001162155">
    <property type="component" value="Unassembled WGS sequence"/>
</dbReference>
<evidence type="ECO:0000313" key="1">
    <source>
        <dbReference type="EMBL" id="MDH4623157.1"/>
    </source>
</evidence>